<dbReference type="SUPFAM" id="SSF144083">
    <property type="entry name" value="Magnesium transport protein CorA, transmembrane region"/>
    <property type="match status" value="1"/>
</dbReference>
<evidence type="ECO:0000256" key="1">
    <source>
        <dbReference type="ARBA" id="ARBA00004141"/>
    </source>
</evidence>
<dbReference type="Gene3D" id="1.20.58.340">
    <property type="entry name" value="Magnesium transport protein CorA, transmembrane region"/>
    <property type="match status" value="1"/>
</dbReference>
<feature type="region of interest" description="Disordered" evidence="5">
    <location>
        <begin position="171"/>
        <end position="190"/>
    </location>
</feature>
<dbReference type="InterPro" id="IPR002523">
    <property type="entry name" value="MgTranspt_CorA/ZnTranspt_ZntB"/>
</dbReference>
<protein>
    <submittedName>
        <fullName evidence="7">Mg2+ transporter protein, CorA-like/Zinc transport protein ZntB</fullName>
    </submittedName>
</protein>
<keyword evidence="3 6" id="KW-1133">Transmembrane helix</keyword>
<sequence length="648" mass="73573">MATPSDLEAGLPLPHSVDETGGGDDDGIAIPGSSRETKGQQEETKSQVRPTSDKRIKMTKPKPYEGIKFEFGIEIQNLPAVQVLSRSNSIIECTLETWTPDGIYGITIISNISDDWRARILAQRKVSQSFFEEHAKEQEKARFELSLDSSSASSVSHANSSRSVSHVSHVSHATSSRSVRSPQSTCSDDKLTVGPSWHAVFRMKFDDDPIFDRTSDDFDQVYELVASSLISCCRVNEEGDISYVILVSKVEDLTSRGVTSVPADWPEPIFRSIVYIKHWAEPSESWPTKKQLEEDIDEFPWVWFENVALQNYTRASYAGLFSILIDFFDKVSDQYRMMDPLTKQIEQFSTSFTLASPKTFDTHLRAWLWTTNFGIMTRVVDSIANQAIEQPTIELLRSALNARRLVQTWLRQIEKVSYRHADFDGEYKSWSAGRAQDLSQEVKLKGAALVEEFGDTYDLLLGAIQVNDSEVNKRLAHRTTILAILAAIYLPFTLTTGVFGMNIREIAGPGGDTPFTPPDRWWAVWLWLASTVVTFLTTTSLHLRAWDWVGLFEGGMDKGTLETWWKRRIQKRRSLTAYLIEKANRYGKRRHWRLTFKLVMIRIYFWVKNSIRRLPSQAGSCSRGISGCDFIAVALSLDHARHCLHLTD</sequence>
<gene>
    <name evidence="7" type="ORF">Slin15195_G092580</name>
</gene>
<dbReference type="InterPro" id="IPR045863">
    <property type="entry name" value="CorA_TM1_TM2"/>
</dbReference>
<evidence type="ECO:0000256" key="6">
    <source>
        <dbReference type="SAM" id="Phobius"/>
    </source>
</evidence>
<evidence type="ECO:0000256" key="4">
    <source>
        <dbReference type="ARBA" id="ARBA00023136"/>
    </source>
</evidence>
<keyword evidence="2 6" id="KW-0812">Transmembrane</keyword>
<evidence type="ECO:0000313" key="8">
    <source>
        <dbReference type="Proteomes" id="UP001056384"/>
    </source>
</evidence>
<feature type="transmembrane region" description="Helical" evidence="6">
    <location>
        <begin position="521"/>
        <end position="543"/>
    </location>
</feature>
<evidence type="ECO:0000256" key="2">
    <source>
        <dbReference type="ARBA" id="ARBA00022692"/>
    </source>
</evidence>
<proteinExistence type="predicted"/>
<evidence type="ECO:0000313" key="7">
    <source>
        <dbReference type="EMBL" id="USW55939.1"/>
    </source>
</evidence>
<keyword evidence="8" id="KW-1185">Reference proteome</keyword>
<dbReference type="Pfam" id="PF01544">
    <property type="entry name" value="CorA"/>
    <property type="match status" value="1"/>
</dbReference>
<reference evidence="7" key="1">
    <citation type="submission" date="2022-06" db="EMBL/GenBank/DDBJ databases">
        <title>Complete genome sequences of two strains of the flax pathogen Septoria linicola.</title>
        <authorList>
            <person name="Lapalu N."/>
            <person name="Simon A."/>
            <person name="Demenou B."/>
            <person name="Paumier D."/>
            <person name="Guillot M.-P."/>
            <person name="Gout L."/>
            <person name="Valade R."/>
        </authorList>
    </citation>
    <scope>NUCLEOTIDE SEQUENCE</scope>
    <source>
        <strain evidence="7">SE15195</strain>
    </source>
</reference>
<dbReference type="EMBL" id="CP099425">
    <property type="protein sequence ID" value="USW55939.1"/>
    <property type="molecule type" value="Genomic_DNA"/>
</dbReference>
<dbReference type="AlphaFoldDB" id="A0A9Q9AV13"/>
<organism evidence="7 8">
    <name type="scientific">Septoria linicola</name>
    <dbReference type="NCBI Taxonomy" id="215465"/>
    <lineage>
        <taxon>Eukaryota</taxon>
        <taxon>Fungi</taxon>
        <taxon>Dikarya</taxon>
        <taxon>Ascomycota</taxon>
        <taxon>Pezizomycotina</taxon>
        <taxon>Dothideomycetes</taxon>
        <taxon>Dothideomycetidae</taxon>
        <taxon>Mycosphaerellales</taxon>
        <taxon>Mycosphaerellaceae</taxon>
        <taxon>Septoria</taxon>
    </lineage>
</organism>
<name>A0A9Q9AV13_9PEZI</name>
<evidence type="ECO:0000256" key="3">
    <source>
        <dbReference type="ARBA" id="ARBA00022989"/>
    </source>
</evidence>
<accession>A0A9Q9AV13</accession>
<feature type="transmembrane region" description="Helical" evidence="6">
    <location>
        <begin position="481"/>
        <end position="501"/>
    </location>
</feature>
<feature type="compositionally biased region" description="Low complexity" evidence="5">
    <location>
        <begin position="171"/>
        <end position="181"/>
    </location>
</feature>
<comment type="subcellular location">
    <subcellularLocation>
        <location evidence="1">Membrane</location>
        <topology evidence="1">Multi-pass membrane protein</topology>
    </subcellularLocation>
</comment>
<dbReference type="GO" id="GO:0046873">
    <property type="term" value="F:metal ion transmembrane transporter activity"/>
    <property type="evidence" value="ECO:0007669"/>
    <property type="project" value="InterPro"/>
</dbReference>
<keyword evidence="4 6" id="KW-0472">Membrane</keyword>
<feature type="region of interest" description="Disordered" evidence="5">
    <location>
        <begin position="1"/>
        <end position="59"/>
    </location>
</feature>
<feature type="compositionally biased region" description="Basic and acidic residues" evidence="5">
    <location>
        <begin position="35"/>
        <end position="59"/>
    </location>
</feature>
<dbReference type="Proteomes" id="UP001056384">
    <property type="component" value="Chromosome 8"/>
</dbReference>
<dbReference type="GO" id="GO:0016020">
    <property type="term" value="C:membrane"/>
    <property type="evidence" value="ECO:0007669"/>
    <property type="project" value="UniProtKB-SubCell"/>
</dbReference>
<evidence type="ECO:0000256" key="5">
    <source>
        <dbReference type="SAM" id="MobiDB-lite"/>
    </source>
</evidence>